<evidence type="ECO:0000256" key="2">
    <source>
        <dbReference type="ARBA" id="ARBA00006355"/>
    </source>
</evidence>
<evidence type="ECO:0000313" key="14">
    <source>
        <dbReference type="Proteomes" id="UP000239156"/>
    </source>
</evidence>
<evidence type="ECO:0000256" key="5">
    <source>
        <dbReference type="ARBA" id="ARBA00022692"/>
    </source>
</evidence>
<dbReference type="Proteomes" id="UP000239156">
    <property type="component" value="Unassembled WGS sequence"/>
</dbReference>
<dbReference type="AlphaFoldDB" id="A0A2S4W1J2"/>
<keyword evidence="4" id="KW-0813">Transport</keyword>
<dbReference type="InterPro" id="IPR021056">
    <property type="entry name" value="Mt_import_IM_translocase_Tim54"/>
</dbReference>
<evidence type="ECO:0000256" key="8">
    <source>
        <dbReference type="ARBA" id="ARBA00022989"/>
    </source>
</evidence>
<gene>
    <name evidence="13" type="ORF">PSTT_01939</name>
</gene>
<dbReference type="EMBL" id="PKSL01000011">
    <property type="protein sequence ID" value="POW15608.1"/>
    <property type="molecule type" value="Genomic_DNA"/>
</dbReference>
<dbReference type="GO" id="GO:0005743">
    <property type="term" value="C:mitochondrial inner membrane"/>
    <property type="evidence" value="ECO:0007669"/>
    <property type="project" value="UniProtKB-SubCell"/>
</dbReference>
<reference evidence="13" key="1">
    <citation type="submission" date="2017-12" db="EMBL/GenBank/DDBJ databases">
        <title>Gene loss provides genomic basis for host adaptation in cereal stripe rust fungi.</title>
        <authorList>
            <person name="Xia C."/>
        </authorList>
    </citation>
    <scope>NUCLEOTIDE SEQUENCE [LARGE SCALE GENOMIC DNA]</scope>
    <source>
        <strain evidence="13">93-210</strain>
    </source>
</reference>
<comment type="caution">
    <text evidence="13">The sequence shown here is derived from an EMBL/GenBank/DDBJ whole genome shotgun (WGS) entry which is preliminary data.</text>
</comment>
<evidence type="ECO:0000256" key="9">
    <source>
        <dbReference type="ARBA" id="ARBA00023010"/>
    </source>
</evidence>
<keyword evidence="10" id="KW-0496">Mitochondrion</keyword>
<comment type="similarity">
    <text evidence="2">Belongs to the TIM54 family.</text>
</comment>
<evidence type="ECO:0000256" key="11">
    <source>
        <dbReference type="ARBA" id="ARBA00023136"/>
    </source>
</evidence>
<evidence type="ECO:0000256" key="3">
    <source>
        <dbReference type="ARBA" id="ARBA00020796"/>
    </source>
</evidence>
<dbReference type="GO" id="GO:0015031">
    <property type="term" value="P:protein transport"/>
    <property type="evidence" value="ECO:0007669"/>
    <property type="project" value="UniProtKB-KW"/>
</dbReference>
<keyword evidence="11" id="KW-0472">Membrane</keyword>
<proteinExistence type="inferred from homology"/>
<keyword evidence="9" id="KW-0811">Translocation</keyword>
<feature type="region of interest" description="Disordered" evidence="12">
    <location>
        <begin position="30"/>
        <end position="51"/>
    </location>
</feature>
<keyword evidence="8" id="KW-1133">Transmembrane helix</keyword>
<feature type="compositionally biased region" description="Low complexity" evidence="12">
    <location>
        <begin position="31"/>
        <end position="43"/>
    </location>
</feature>
<evidence type="ECO:0000256" key="4">
    <source>
        <dbReference type="ARBA" id="ARBA00022448"/>
    </source>
</evidence>
<feature type="compositionally biased region" description="Low complexity" evidence="12">
    <location>
        <begin position="349"/>
        <end position="361"/>
    </location>
</feature>
<keyword evidence="14" id="KW-1185">Reference proteome</keyword>
<comment type="subcellular location">
    <subcellularLocation>
        <location evidence="1">Mitochondrion inner membrane</location>
        <topology evidence="1">Single-pass membrane protein</topology>
    </subcellularLocation>
</comment>
<dbReference type="Pfam" id="PF11711">
    <property type="entry name" value="Tim54"/>
    <property type="match status" value="1"/>
</dbReference>
<keyword evidence="7" id="KW-0653">Protein transport</keyword>
<feature type="region of interest" description="Disordered" evidence="12">
    <location>
        <begin position="340"/>
        <end position="366"/>
    </location>
</feature>
<evidence type="ECO:0000256" key="6">
    <source>
        <dbReference type="ARBA" id="ARBA00022792"/>
    </source>
</evidence>
<evidence type="ECO:0000256" key="10">
    <source>
        <dbReference type="ARBA" id="ARBA00023128"/>
    </source>
</evidence>
<evidence type="ECO:0000313" key="13">
    <source>
        <dbReference type="EMBL" id="POW15608.1"/>
    </source>
</evidence>
<dbReference type="VEuPathDB" id="FungiDB:PSTT_01939"/>
<evidence type="ECO:0000256" key="12">
    <source>
        <dbReference type="SAM" id="MobiDB-lite"/>
    </source>
</evidence>
<name>A0A2S4W1J2_9BASI</name>
<organism evidence="13 14">
    <name type="scientific">Puccinia striiformis</name>
    <dbReference type="NCBI Taxonomy" id="27350"/>
    <lineage>
        <taxon>Eukaryota</taxon>
        <taxon>Fungi</taxon>
        <taxon>Dikarya</taxon>
        <taxon>Basidiomycota</taxon>
        <taxon>Pucciniomycotina</taxon>
        <taxon>Pucciniomycetes</taxon>
        <taxon>Pucciniales</taxon>
        <taxon>Pucciniaceae</taxon>
        <taxon>Puccinia</taxon>
    </lineage>
</organism>
<evidence type="ECO:0000256" key="7">
    <source>
        <dbReference type="ARBA" id="ARBA00022927"/>
    </source>
</evidence>
<keyword evidence="5" id="KW-0812">Transmembrane</keyword>
<evidence type="ECO:0000256" key="1">
    <source>
        <dbReference type="ARBA" id="ARBA00004434"/>
    </source>
</evidence>
<protein>
    <recommendedName>
        <fullName evidence="3">Mitochondrial import inner membrane translocase subunit TIM54</fullName>
    </recommendedName>
</protein>
<accession>A0A2S4W1J2</accession>
<keyword evidence="6" id="KW-0999">Mitochondrion inner membrane</keyword>
<sequence length="610" mass="68992">MIETTAVPEVSVKFPIFEADWIYRRRTMADGSSNQTSRSSTGSKPNPANVNPAFRYLGIPTSWLTRQGSDRPRLKLPSARTSGFLLSCGSLISLYAYDRYQCKKIKQRYLERVSHLSETLVTNPSNDQFESDNGHWMPRRVNVYGARVPEDVDVDRGTQWFKKYVKPILIAAAIDYTIQNGTTPGALARKISADIRDQRVVEAAQQKEGHDLPDLKPGMPGYRECELFINFSIASRTKTTLMTLFCKLTFSSITGHAGQHRLTGGTLILGRATLKEYLWGLKNGYEQRIPLDELDDDERFSKHLEEAGIFEIDAYPAEFSSNDDSNMPEGLRSVHEQLMETRGQDESLDSSSSMNDQSSTSPDKKPSNFFTLFSQSIDTPSSHLSSSNSNSNVTTLASTQIPLQAPLLLVPFDHPIGIRWWPLKTYRFFNKREQVELGAQTAMKLIQSQTRPIEPPTNTAGLSEFPKLCSATAVEEKDLEDVNIQINLTGSRDLDFLAPDADLHLRRSYRKLWKRVIEERDLFRKELKDRLIACRQSSASNHPEEAGQAEPLNESQLRQEAFQKERKWSDQLHGWSIVRQGSGVSWSPDMSDALKIYESSHEDPNITSEN</sequence>